<keyword evidence="1" id="KW-1015">Disulfide bond</keyword>
<reference evidence="4" key="3">
    <citation type="submission" date="2025-08" db="UniProtKB">
        <authorList>
            <consortium name="Ensembl"/>
        </authorList>
    </citation>
    <scope>IDENTIFICATION</scope>
    <source>
        <strain evidence="4">HSOK</strain>
    </source>
</reference>
<keyword evidence="2" id="KW-0424">Laminin EGF-like domain</keyword>
<evidence type="ECO:0000256" key="2">
    <source>
        <dbReference type="ARBA" id="ARBA00023292"/>
    </source>
</evidence>
<name>A0A3P9GY58_ORYLA</name>
<evidence type="ECO:0000259" key="3">
    <source>
        <dbReference type="PROSITE" id="PS51117"/>
    </source>
</evidence>
<evidence type="ECO:0000313" key="5">
    <source>
        <dbReference type="Proteomes" id="UP000265200"/>
    </source>
</evidence>
<reference evidence="4 5" key="2">
    <citation type="submission" date="2017-04" db="EMBL/GenBank/DDBJ databases">
        <title>CpG methylation of centromeres and impact of large insertions on vertebrate speciation.</title>
        <authorList>
            <person name="Ichikawa K."/>
            <person name="Yoshimura J."/>
            <person name="Morishita S."/>
        </authorList>
    </citation>
    <scope>NUCLEOTIDE SEQUENCE</scope>
    <source>
        <strain evidence="4 5">HSOK</strain>
    </source>
</reference>
<accession>A0A3P9GY58</accession>
<feature type="domain" description="Laminin N-terminal" evidence="3">
    <location>
        <begin position="72"/>
        <end position="181"/>
    </location>
</feature>
<proteinExistence type="predicted"/>
<dbReference type="InterPro" id="IPR008211">
    <property type="entry name" value="Laminin_N"/>
</dbReference>
<dbReference type="Proteomes" id="UP000265200">
    <property type="component" value="Chromosome 3"/>
</dbReference>
<dbReference type="AlphaFoldDB" id="A0A3P9GY58"/>
<dbReference type="Gene3D" id="2.60.120.260">
    <property type="entry name" value="Galactose-binding domain-like"/>
    <property type="match status" value="1"/>
</dbReference>
<reference evidence="4" key="4">
    <citation type="submission" date="2025-09" db="UniProtKB">
        <authorList>
            <consortium name="Ensembl"/>
        </authorList>
    </citation>
    <scope>IDENTIFICATION</scope>
    <source>
        <strain evidence="4">HSOK</strain>
    </source>
</reference>
<evidence type="ECO:0000256" key="1">
    <source>
        <dbReference type="ARBA" id="ARBA00023157"/>
    </source>
</evidence>
<protein>
    <recommendedName>
        <fullName evidence="3">Laminin N-terminal domain-containing protein</fullName>
    </recommendedName>
</protein>
<organism evidence="4 5">
    <name type="scientific">Oryzias latipes</name>
    <name type="common">Japanese rice fish</name>
    <name type="synonym">Japanese killifish</name>
    <dbReference type="NCBI Taxonomy" id="8090"/>
    <lineage>
        <taxon>Eukaryota</taxon>
        <taxon>Metazoa</taxon>
        <taxon>Chordata</taxon>
        <taxon>Craniata</taxon>
        <taxon>Vertebrata</taxon>
        <taxon>Euteleostomi</taxon>
        <taxon>Actinopterygii</taxon>
        <taxon>Neopterygii</taxon>
        <taxon>Teleostei</taxon>
        <taxon>Neoteleostei</taxon>
        <taxon>Acanthomorphata</taxon>
        <taxon>Ovalentaria</taxon>
        <taxon>Atherinomorphae</taxon>
        <taxon>Beloniformes</taxon>
        <taxon>Adrianichthyidae</taxon>
        <taxon>Oryziinae</taxon>
        <taxon>Oryzias</taxon>
    </lineage>
</organism>
<reference key="1">
    <citation type="journal article" date="2007" name="Nature">
        <title>The medaka draft genome and insights into vertebrate genome evolution.</title>
        <authorList>
            <person name="Kasahara M."/>
            <person name="Naruse K."/>
            <person name="Sasaki S."/>
            <person name="Nakatani Y."/>
            <person name="Qu W."/>
            <person name="Ahsan B."/>
            <person name="Yamada T."/>
            <person name="Nagayasu Y."/>
            <person name="Doi K."/>
            <person name="Kasai Y."/>
            <person name="Jindo T."/>
            <person name="Kobayashi D."/>
            <person name="Shimada A."/>
            <person name="Toyoda A."/>
            <person name="Kuroki Y."/>
            <person name="Fujiyama A."/>
            <person name="Sasaki T."/>
            <person name="Shimizu A."/>
            <person name="Asakawa S."/>
            <person name="Shimizu N."/>
            <person name="Hashimoto S."/>
            <person name="Yang J."/>
            <person name="Lee Y."/>
            <person name="Matsushima K."/>
            <person name="Sugano S."/>
            <person name="Sakaizumi M."/>
            <person name="Narita T."/>
            <person name="Ohishi K."/>
            <person name="Haga S."/>
            <person name="Ohta F."/>
            <person name="Nomoto H."/>
            <person name="Nogata K."/>
            <person name="Morishita T."/>
            <person name="Endo T."/>
            <person name="Shin-I T."/>
            <person name="Takeda H."/>
            <person name="Morishita S."/>
            <person name="Kohara Y."/>
        </authorList>
    </citation>
    <scope>NUCLEOTIDE SEQUENCE [LARGE SCALE GENOMIC DNA]</scope>
    <source>
        <strain>Hd-rR</strain>
    </source>
</reference>
<evidence type="ECO:0000313" key="4">
    <source>
        <dbReference type="Ensembl" id="ENSORLP00015000496.1"/>
    </source>
</evidence>
<sequence length="181" mass="20522">SFSHRCVNGLKTRIQEVHICDFAFLDFQIHDRQANLFIDGLEEDGTPFDTKNLASTSYYFSVLTANQAILIKNGQHLLEIVELYSGVLPKLHVQSECRCPPSHSRVHPFNERYCIPNAVEDTTSDRVLRLNLNAHSLGYINDQDMSTAWLSKIMTAQELDEGVTITVDLANGQYQVIIRPE</sequence>
<dbReference type="PROSITE" id="PS51117">
    <property type="entry name" value="LAMININ_NTER"/>
    <property type="match status" value="1"/>
</dbReference>
<dbReference type="Ensembl" id="ENSORLT00015014233.1">
    <property type="protein sequence ID" value="ENSORLP00015000496.1"/>
    <property type="gene ID" value="ENSORLG00015001100.1"/>
</dbReference>